<dbReference type="Proteomes" id="UP000269198">
    <property type="component" value="Unassembled WGS sequence"/>
</dbReference>
<name>A0A3N0E7P2_9ACTN</name>
<comment type="similarity">
    <text evidence="2">Belongs to the CPA3 antiporters (TC 2.A.63) subunit E family.</text>
</comment>
<protein>
    <submittedName>
        <fullName evidence="7">Cation transporter</fullName>
    </submittedName>
</protein>
<dbReference type="AlphaFoldDB" id="A0A3N0E7P2"/>
<dbReference type="PANTHER" id="PTHR34584">
    <property type="entry name" value="NA(+)/H(+) ANTIPORTER SUBUNIT E1"/>
    <property type="match status" value="1"/>
</dbReference>
<gene>
    <name evidence="7" type="ORF">EFW17_14835</name>
</gene>
<evidence type="ECO:0000256" key="2">
    <source>
        <dbReference type="ARBA" id="ARBA00006228"/>
    </source>
</evidence>
<dbReference type="InterPro" id="IPR002758">
    <property type="entry name" value="Cation_antiport_E"/>
</dbReference>
<dbReference type="PANTHER" id="PTHR34584:SF1">
    <property type="entry name" value="NA(+)_H(+) ANTIPORTER SUBUNIT E1"/>
    <property type="match status" value="1"/>
</dbReference>
<keyword evidence="5" id="KW-1133">Transmembrane helix</keyword>
<keyword evidence="4" id="KW-0812">Transmembrane</keyword>
<keyword evidence="6" id="KW-0472">Membrane</keyword>
<comment type="subcellular location">
    <subcellularLocation>
        <location evidence="1">Cell membrane</location>
        <topology evidence="1">Multi-pass membrane protein</topology>
    </subcellularLocation>
</comment>
<dbReference type="Pfam" id="PF01899">
    <property type="entry name" value="MNHE"/>
    <property type="match status" value="1"/>
</dbReference>
<dbReference type="GO" id="GO:0005886">
    <property type="term" value="C:plasma membrane"/>
    <property type="evidence" value="ECO:0007669"/>
    <property type="project" value="UniProtKB-SubCell"/>
</dbReference>
<comment type="caution">
    <text evidence="7">The sequence shown here is derived from an EMBL/GenBank/DDBJ whole genome shotgun (WGS) entry which is preliminary data.</text>
</comment>
<evidence type="ECO:0000256" key="5">
    <source>
        <dbReference type="ARBA" id="ARBA00022989"/>
    </source>
</evidence>
<dbReference type="RefSeq" id="WP_123201985.1">
    <property type="nucleotide sequence ID" value="NZ_RJMB01000014.1"/>
</dbReference>
<keyword evidence="3" id="KW-1003">Cell membrane</keyword>
<evidence type="ECO:0000313" key="7">
    <source>
        <dbReference type="EMBL" id="RNL83871.1"/>
    </source>
</evidence>
<accession>A0A3N0E7P2</accession>
<reference evidence="7 8" key="1">
    <citation type="submission" date="2018-11" db="EMBL/GenBank/DDBJ databases">
        <title>The genome draft of YIM 96095.</title>
        <authorList>
            <person name="Tang S.-K."/>
            <person name="Chunyu W.-X."/>
            <person name="Feng Y.-Z."/>
        </authorList>
    </citation>
    <scope>NUCLEOTIDE SEQUENCE [LARGE SCALE GENOMIC DNA]</scope>
    <source>
        <strain evidence="7 8">YIM 96095</strain>
    </source>
</reference>
<dbReference type="OrthoDB" id="3837866at2"/>
<dbReference type="GO" id="GO:0008324">
    <property type="term" value="F:monoatomic cation transmembrane transporter activity"/>
    <property type="evidence" value="ECO:0007669"/>
    <property type="project" value="InterPro"/>
</dbReference>
<evidence type="ECO:0000256" key="6">
    <source>
        <dbReference type="ARBA" id="ARBA00023136"/>
    </source>
</evidence>
<sequence>MRGVLPTLVGSVRWLGRLAGFVVFFGWELVVANATVAWEVITPGSALKPGITEVPLRCRTDLEIATMANLITLTPGTLTVAITRDPPTLYVHATHAGDPDSFRESLDELECRILDVLRFEGRPDIAPAWRSGRAFPSREEGGTP</sequence>
<evidence type="ECO:0000256" key="4">
    <source>
        <dbReference type="ARBA" id="ARBA00022692"/>
    </source>
</evidence>
<evidence type="ECO:0000256" key="3">
    <source>
        <dbReference type="ARBA" id="ARBA00022475"/>
    </source>
</evidence>
<organism evidence="7 8">
    <name type="scientific">Halostreptopolyspora alba</name>
    <dbReference type="NCBI Taxonomy" id="2487137"/>
    <lineage>
        <taxon>Bacteria</taxon>
        <taxon>Bacillati</taxon>
        <taxon>Actinomycetota</taxon>
        <taxon>Actinomycetes</taxon>
        <taxon>Streptosporangiales</taxon>
        <taxon>Nocardiopsidaceae</taxon>
        <taxon>Halostreptopolyspora</taxon>
    </lineage>
</organism>
<proteinExistence type="inferred from homology"/>
<keyword evidence="8" id="KW-1185">Reference proteome</keyword>
<evidence type="ECO:0000313" key="8">
    <source>
        <dbReference type="Proteomes" id="UP000269198"/>
    </source>
</evidence>
<dbReference type="EMBL" id="RJMB01000014">
    <property type="protein sequence ID" value="RNL83871.1"/>
    <property type="molecule type" value="Genomic_DNA"/>
</dbReference>
<evidence type="ECO:0000256" key="1">
    <source>
        <dbReference type="ARBA" id="ARBA00004651"/>
    </source>
</evidence>